<dbReference type="EMBL" id="JAVRHT010000003">
    <property type="protein sequence ID" value="MDT0630611.1"/>
    <property type="molecule type" value="Genomic_DNA"/>
</dbReference>
<comment type="similarity">
    <text evidence="1 4">Belongs to the 5-formyltetrahydrofolate cyclo-ligase family.</text>
</comment>
<comment type="cofactor">
    <cofactor evidence="4">
        <name>Mg(2+)</name>
        <dbReference type="ChEBI" id="CHEBI:18420"/>
    </cofactor>
</comment>
<sequence>MAAEKAAWRERFRAARRALPAEARAAASAAVCARVLALPEIQAAGTVHAFWPLADEVDLRPALAVLRERGVVVALPVVAGPRRLVHRAFEGEGALRAGRWGTREPAPSAPDVRPAALDVVLVPGLAFGRDGSRLGYGGGFYDAFLAQTPALRVGVGGAASLVASVPTEPHDARLDAVVTDAEVVRVAGRGHP</sequence>
<comment type="caution">
    <text evidence="5">The sequence shown here is derived from an EMBL/GenBank/DDBJ whole genome shotgun (WGS) entry which is preliminary data.</text>
</comment>
<keyword evidence="4" id="KW-0460">Magnesium</keyword>
<evidence type="ECO:0000256" key="3">
    <source>
        <dbReference type="ARBA" id="ARBA00022840"/>
    </source>
</evidence>
<reference evidence="5 6" key="1">
    <citation type="submission" date="2023-09" db="EMBL/GenBank/DDBJ databases">
        <authorList>
            <person name="Rey-Velasco X."/>
        </authorList>
    </citation>
    <scope>NUCLEOTIDE SEQUENCE [LARGE SCALE GENOMIC DNA]</scope>
    <source>
        <strain evidence="5 6">F394</strain>
    </source>
</reference>
<evidence type="ECO:0000313" key="5">
    <source>
        <dbReference type="EMBL" id="MDT0630611.1"/>
    </source>
</evidence>
<keyword evidence="6" id="KW-1185">Reference proteome</keyword>
<dbReference type="InterPro" id="IPR024185">
    <property type="entry name" value="FTHF_cligase-like_sf"/>
</dbReference>
<dbReference type="Pfam" id="PF01812">
    <property type="entry name" value="5-FTHF_cyc-lig"/>
    <property type="match status" value="1"/>
</dbReference>
<dbReference type="PANTHER" id="PTHR23407:SF1">
    <property type="entry name" value="5-FORMYLTETRAHYDROFOLATE CYCLO-LIGASE"/>
    <property type="match status" value="1"/>
</dbReference>
<dbReference type="RefSeq" id="WP_311661832.1">
    <property type="nucleotide sequence ID" value="NZ_JAVRHT010000003.1"/>
</dbReference>
<dbReference type="EC" id="6.3.3.2" evidence="4"/>
<keyword evidence="2 4" id="KW-0547">Nucleotide-binding</keyword>
<keyword evidence="4" id="KW-0479">Metal-binding</keyword>
<name>A0ABU3BMU6_9BACT</name>
<gene>
    <name evidence="5" type="ORF">RM540_02525</name>
</gene>
<keyword evidence="3 4" id="KW-0067">ATP-binding</keyword>
<dbReference type="PANTHER" id="PTHR23407">
    <property type="entry name" value="ATPASE INHIBITOR/5-FORMYLTETRAHYDROFOLATE CYCLO-LIGASE"/>
    <property type="match status" value="1"/>
</dbReference>
<dbReference type="SUPFAM" id="SSF100950">
    <property type="entry name" value="NagB/RpiA/CoA transferase-like"/>
    <property type="match status" value="1"/>
</dbReference>
<dbReference type="GO" id="GO:0030272">
    <property type="term" value="F:5-formyltetrahydrofolate cyclo-ligase activity"/>
    <property type="evidence" value="ECO:0007669"/>
    <property type="project" value="UniProtKB-EC"/>
</dbReference>
<keyword evidence="5" id="KW-0436">Ligase</keyword>
<comment type="catalytic activity">
    <reaction evidence="4">
        <text>(6S)-5-formyl-5,6,7,8-tetrahydrofolate + ATP = (6R)-5,10-methenyltetrahydrofolate + ADP + phosphate</text>
        <dbReference type="Rhea" id="RHEA:10488"/>
        <dbReference type="ChEBI" id="CHEBI:30616"/>
        <dbReference type="ChEBI" id="CHEBI:43474"/>
        <dbReference type="ChEBI" id="CHEBI:57455"/>
        <dbReference type="ChEBI" id="CHEBI:57457"/>
        <dbReference type="ChEBI" id="CHEBI:456216"/>
        <dbReference type="EC" id="6.3.3.2"/>
    </reaction>
</comment>
<accession>A0ABU3BMU6</accession>
<proteinExistence type="inferred from homology"/>
<evidence type="ECO:0000256" key="2">
    <source>
        <dbReference type="ARBA" id="ARBA00022741"/>
    </source>
</evidence>
<organism evidence="5 6">
    <name type="scientific">Rubrivirga litoralis</name>
    <dbReference type="NCBI Taxonomy" id="3075598"/>
    <lineage>
        <taxon>Bacteria</taxon>
        <taxon>Pseudomonadati</taxon>
        <taxon>Rhodothermota</taxon>
        <taxon>Rhodothermia</taxon>
        <taxon>Rhodothermales</taxon>
        <taxon>Rubricoccaceae</taxon>
        <taxon>Rubrivirga</taxon>
    </lineage>
</organism>
<evidence type="ECO:0000256" key="1">
    <source>
        <dbReference type="ARBA" id="ARBA00010638"/>
    </source>
</evidence>
<dbReference type="NCBIfam" id="TIGR02727">
    <property type="entry name" value="MTHFS_bact"/>
    <property type="match status" value="1"/>
</dbReference>
<dbReference type="PIRSF" id="PIRSF006806">
    <property type="entry name" value="FTHF_cligase"/>
    <property type="match status" value="1"/>
</dbReference>
<evidence type="ECO:0000256" key="4">
    <source>
        <dbReference type="RuleBase" id="RU361279"/>
    </source>
</evidence>
<evidence type="ECO:0000313" key="6">
    <source>
        <dbReference type="Proteomes" id="UP001267426"/>
    </source>
</evidence>
<dbReference type="Proteomes" id="UP001267426">
    <property type="component" value="Unassembled WGS sequence"/>
</dbReference>
<dbReference type="Gene3D" id="3.40.50.10420">
    <property type="entry name" value="NagB/RpiA/CoA transferase-like"/>
    <property type="match status" value="1"/>
</dbReference>
<dbReference type="InterPro" id="IPR037171">
    <property type="entry name" value="NagB/RpiA_transferase-like"/>
</dbReference>
<dbReference type="InterPro" id="IPR002698">
    <property type="entry name" value="FTHF_cligase"/>
</dbReference>
<protein>
    <recommendedName>
        <fullName evidence="4">5-formyltetrahydrofolate cyclo-ligase</fullName>
        <ecNumber evidence="4">6.3.3.2</ecNumber>
    </recommendedName>
</protein>